<reference evidence="2 3" key="1">
    <citation type="journal article" date="2016" name="Nat. Commun.">
        <title>Extremotolerant tardigrade genome and improved radiotolerance of human cultured cells by tardigrade-unique protein.</title>
        <authorList>
            <person name="Hashimoto T."/>
            <person name="Horikawa D.D."/>
            <person name="Saito Y."/>
            <person name="Kuwahara H."/>
            <person name="Kozuka-Hata H."/>
            <person name="Shin-I T."/>
            <person name="Minakuchi Y."/>
            <person name="Ohishi K."/>
            <person name="Motoyama A."/>
            <person name="Aizu T."/>
            <person name="Enomoto A."/>
            <person name="Kondo K."/>
            <person name="Tanaka S."/>
            <person name="Hara Y."/>
            <person name="Koshikawa S."/>
            <person name="Sagara H."/>
            <person name="Miura T."/>
            <person name="Yokobori S."/>
            <person name="Miyagawa K."/>
            <person name="Suzuki Y."/>
            <person name="Kubo T."/>
            <person name="Oyama M."/>
            <person name="Kohara Y."/>
            <person name="Fujiyama A."/>
            <person name="Arakawa K."/>
            <person name="Katayama T."/>
            <person name="Toyoda A."/>
            <person name="Kunieda T."/>
        </authorList>
    </citation>
    <scope>NUCLEOTIDE SEQUENCE [LARGE SCALE GENOMIC DNA]</scope>
    <source>
        <strain evidence="2 3">YOKOZUNA-1</strain>
    </source>
</reference>
<dbReference type="AlphaFoldDB" id="A0A1D1VEL6"/>
<keyword evidence="3" id="KW-1185">Reference proteome</keyword>
<protein>
    <submittedName>
        <fullName evidence="2">Uncharacterized protein</fullName>
    </submittedName>
</protein>
<evidence type="ECO:0000256" key="1">
    <source>
        <dbReference type="SAM" id="MobiDB-lite"/>
    </source>
</evidence>
<gene>
    <name evidence="2" type="primary">RvY_09656-1</name>
    <name evidence="2" type="synonym">RvY_09656.1</name>
    <name evidence="2" type="ORF">RvY_09656</name>
</gene>
<evidence type="ECO:0000313" key="3">
    <source>
        <dbReference type="Proteomes" id="UP000186922"/>
    </source>
</evidence>
<dbReference type="EMBL" id="BDGG01000004">
    <property type="protein sequence ID" value="GAU98522.1"/>
    <property type="molecule type" value="Genomic_DNA"/>
</dbReference>
<proteinExistence type="predicted"/>
<organism evidence="2 3">
    <name type="scientific">Ramazzottius varieornatus</name>
    <name type="common">Water bear</name>
    <name type="synonym">Tardigrade</name>
    <dbReference type="NCBI Taxonomy" id="947166"/>
    <lineage>
        <taxon>Eukaryota</taxon>
        <taxon>Metazoa</taxon>
        <taxon>Ecdysozoa</taxon>
        <taxon>Tardigrada</taxon>
        <taxon>Eutardigrada</taxon>
        <taxon>Parachela</taxon>
        <taxon>Hypsibioidea</taxon>
        <taxon>Ramazzottiidae</taxon>
        <taxon>Ramazzottius</taxon>
    </lineage>
</organism>
<feature type="compositionally biased region" description="Polar residues" evidence="1">
    <location>
        <begin position="48"/>
        <end position="57"/>
    </location>
</feature>
<name>A0A1D1VEL6_RAMVA</name>
<evidence type="ECO:0000313" key="2">
    <source>
        <dbReference type="EMBL" id="GAU98522.1"/>
    </source>
</evidence>
<accession>A0A1D1VEL6</accession>
<sequence>MLDEGKRLRLRRNVVHERPDNHRPRKKGAIQIREISRPSIPGDEKFDQTCQQENFAE</sequence>
<comment type="caution">
    <text evidence="2">The sequence shown here is derived from an EMBL/GenBank/DDBJ whole genome shotgun (WGS) entry which is preliminary data.</text>
</comment>
<dbReference type="Proteomes" id="UP000186922">
    <property type="component" value="Unassembled WGS sequence"/>
</dbReference>
<feature type="region of interest" description="Disordered" evidence="1">
    <location>
        <begin position="1"/>
        <end position="57"/>
    </location>
</feature>